<gene>
    <name evidence="2" type="ORF">NCTC13560_01240</name>
    <name evidence="1" type="ORF">SAMN05421682_101111</name>
</gene>
<dbReference type="KEGG" id="cil:EG358_03175"/>
<proteinExistence type="predicted"/>
<dbReference type="EMBL" id="UFVS01000001">
    <property type="protein sequence ID" value="SUX42423.1"/>
    <property type="molecule type" value="Genomic_DNA"/>
</dbReference>
<dbReference type="PROSITE" id="PS51257">
    <property type="entry name" value="PROKAR_LIPOPROTEIN"/>
    <property type="match status" value="1"/>
</dbReference>
<evidence type="ECO:0000313" key="2">
    <source>
        <dbReference type="EMBL" id="SUX42423.1"/>
    </source>
</evidence>
<keyword evidence="3" id="KW-1185">Reference proteome</keyword>
<accession>A0A381F7E8</accession>
<evidence type="ECO:0000313" key="4">
    <source>
        <dbReference type="Proteomes" id="UP000255231"/>
    </source>
</evidence>
<dbReference type="AlphaFoldDB" id="A0A381F7E8"/>
<evidence type="ECO:0000313" key="1">
    <source>
        <dbReference type="EMBL" id="SIP87390.1"/>
    </source>
</evidence>
<reference evidence="1 3" key="1">
    <citation type="submission" date="2017-01" db="EMBL/GenBank/DDBJ databases">
        <authorList>
            <person name="Varghese N."/>
            <person name="Submissions S."/>
        </authorList>
    </citation>
    <scope>NUCLEOTIDE SEQUENCE [LARGE SCALE GENOMIC DNA]</scope>
    <source>
        <strain evidence="1 3">ATCC 27950</strain>
    </source>
</reference>
<reference evidence="2 4" key="2">
    <citation type="submission" date="2018-06" db="EMBL/GenBank/DDBJ databases">
        <authorList>
            <consortium name="Pathogen Informatics"/>
            <person name="Doyle S."/>
        </authorList>
    </citation>
    <scope>NUCLEOTIDE SEQUENCE [LARGE SCALE GENOMIC DNA]</scope>
    <source>
        <strain evidence="2 4">NCTC13560</strain>
    </source>
</reference>
<evidence type="ECO:0008006" key="5">
    <source>
        <dbReference type="Google" id="ProtNLM"/>
    </source>
</evidence>
<dbReference type="EMBL" id="FTMF01000001">
    <property type="protein sequence ID" value="SIP87390.1"/>
    <property type="molecule type" value="Genomic_DNA"/>
</dbReference>
<dbReference type="Proteomes" id="UP000255231">
    <property type="component" value="Unassembled WGS sequence"/>
</dbReference>
<protein>
    <recommendedName>
        <fullName evidence="5">DUF4843 domain-containing protein</fullName>
    </recommendedName>
</protein>
<name>A0A381F7E8_9FLAO</name>
<evidence type="ECO:0000313" key="3">
    <source>
        <dbReference type="Proteomes" id="UP000185725"/>
    </source>
</evidence>
<sequence>MKSIFNYFTASILAITALVSCSVEDRATEDTNVFFENVSYPRTVSSTVTYVDVDVPYKLTIPAEGNHEVNFTFEPSLSNTVQGTDFQILGSSQITGGQSEGVVKLRLFSAPASPQGKIAAFKISSPTLPNVLDKQIATVQITKTCPISTFFGSFNYVSGWFGTPGDTYQVVQDPTNPNGLLIKNFLNSGDLPLTYDPISYQITVPTMATGYTDPTYGPVTIRPALDGSKSQFNTCNRTIDLRVSYIVSAGSFGNYTEKFQGN</sequence>
<dbReference type="Proteomes" id="UP000185725">
    <property type="component" value="Unassembled WGS sequence"/>
</dbReference>
<organism evidence="2 4">
    <name type="scientific">Chryseobacterium indoltheticum</name>
    <dbReference type="NCBI Taxonomy" id="254"/>
    <lineage>
        <taxon>Bacteria</taxon>
        <taxon>Pseudomonadati</taxon>
        <taxon>Bacteroidota</taxon>
        <taxon>Flavobacteriia</taxon>
        <taxon>Flavobacteriales</taxon>
        <taxon>Weeksellaceae</taxon>
        <taxon>Chryseobacterium group</taxon>
        <taxon>Chryseobacterium</taxon>
    </lineage>
</organism>